<evidence type="ECO:0000259" key="4">
    <source>
        <dbReference type="Pfam" id="PF01593"/>
    </source>
</evidence>
<comment type="function">
    <text evidence="1">Probable oxidoreductase that may play a role as regulator of mitochondrial function.</text>
</comment>
<proteinExistence type="predicted"/>
<dbReference type="InterPro" id="IPR002937">
    <property type="entry name" value="Amino_oxidase"/>
</dbReference>
<evidence type="ECO:0000313" key="6">
    <source>
        <dbReference type="Proteomes" id="UP001230978"/>
    </source>
</evidence>
<evidence type="ECO:0000313" key="5">
    <source>
        <dbReference type="EMBL" id="WGV17838.1"/>
    </source>
</evidence>
<dbReference type="InterPro" id="IPR036188">
    <property type="entry name" value="FAD/NAD-bd_sf"/>
</dbReference>
<dbReference type="PANTHER" id="PTHR10668:SF105">
    <property type="entry name" value="DEHYDROGENASE-RELATED"/>
    <property type="match status" value="1"/>
</dbReference>
<reference evidence="5 6" key="1">
    <citation type="submission" date="2023-04" db="EMBL/GenBank/DDBJ databases">
        <title>YMD61, complete Genome.</title>
        <authorList>
            <person name="Zhang J."/>
        </authorList>
    </citation>
    <scope>NUCLEOTIDE SEQUENCE [LARGE SCALE GENOMIC DNA]</scope>
    <source>
        <strain evidence="5 6">YMD61</strain>
    </source>
</reference>
<organism evidence="5 6">
    <name type="scientific">Fuscovulum ytuae</name>
    <dbReference type="NCBI Taxonomy" id="3042299"/>
    <lineage>
        <taxon>Bacteria</taxon>
        <taxon>Pseudomonadati</taxon>
        <taxon>Pseudomonadota</taxon>
        <taxon>Alphaproteobacteria</taxon>
        <taxon>Rhodobacterales</taxon>
        <taxon>Paracoccaceae</taxon>
        <taxon>Fuscovulum</taxon>
    </lineage>
</organism>
<keyword evidence="6" id="KW-1185">Reference proteome</keyword>
<comment type="subunit">
    <text evidence="2">Interacts with COX5B; this interaction may contribute to localize PYROXD2 to the inner face of the inner mitochondrial membrane.</text>
</comment>
<dbReference type="PANTHER" id="PTHR10668">
    <property type="entry name" value="PHYTOENE DEHYDROGENASE"/>
    <property type="match status" value="1"/>
</dbReference>
<sequence>MGTEFDAILIGAGHNTLAAALHLSAKGWRVGVFEQASVAGGAVKSGEYTLPGFRHDWAAMNLSLFAGSAFFKAYGAELGRHGCDFMPVNRPFASSFPDGTWAGVSTDMAETLAAFRALSRADAEKWQALVARFGEEAPHLFGLLGSPMKLRALAYFAFKTLRAKGASGTLDFGRFLLSSPRAWLEETFEHPHIRAMLAAWGMHLDFAPDVAGGAMFPYLEGMAGQAFGMALGKGGADVIIRALTSAIAARGGVVETGAPVARILRDGIRATGVELADGRRITAGRAVIAGVAPKALARLTGGTTPAFDAAMDKFRHAPGTMMIHLAMDALPDWRAASALQGFAYVHLAPSLDQMARTYQQAQAGLLPDEPILVVGQPTVFDPARAPDGKHILWVQVRMAPGTITGDAKGEISATDWPSAAAPFADRALAILEAHAPGTRTKIIGQRIVTPLELEADNPNLIGGDQVCGSHHLSQHFLFRPARGHADGSTPVQGLHLTGAAVWPGAGTGAGSGYLLAQNLAGQ</sequence>
<protein>
    <recommendedName>
        <fullName evidence="3">Pyridine nucleotide-disulfide oxidoreductase domain-containing protein 2</fullName>
    </recommendedName>
</protein>
<dbReference type="Proteomes" id="UP001230978">
    <property type="component" value="Chromosome"/>
</dbReference>
<dbReference type="RefSeq" id="WP_281469459.1">
    <property type="nucleotide sequence ID" value="NZ_CP124535.1"/>
</dbReference>
<evidence type="ECO:0000256" key="2">
    <source>
        <dbReference type="ARBA" id="ARBA00038825"/>
    </source>
</evidence>
<evidence type="ECO:0000256" key="1">
    <source>
        <dbReference type="ARBA" id="ARBA00037217"/>
    </source>
</evidence>
<evidence type="ECO:0000256" key="3">
    <source>
        <dbReference type="ARBA" id="ARBA00040298"/>
    </source>
</evidence>
<name>A0ABY8QAV2_9RHOB</name>
<dbReference type="Pfam" id="PF01593">
    <property type="entry name" value="Amino_oxidase"/>
    <property type="match status" value="1"/>
</dbReference>
<accession>A0ABY8QAV2</accession>
<dbReference type="SUPFAM" id="SSF51905">
    <property type="entry name" value="FAD/NAD(P)-binding domain"/>
    <property type="match status" value="1"/>
</dbReference>
<dbReference type="EMBL" id="CP124535">
    <property type="protein sequence ID" value="WGV17838.1"/>
    <property type="molecule type" value="Genomic_DNA"/>
</dbReference>
<dbReference type="Gene3D" id="3.50.50.60">
    <property type="entry name" value="FAD/NAD(P)-binding domain"/>
    <property type="match status" value="2"/>
</dbReference>
<feature type="domain" description="Amine oxidase" evidence="4">
    <location>
        <begin position="17"/>
        <end position="391"/>
    </location>
</feature>
<gene>
    <name evidence="5" type="ORF">QF092_08700</name>
</gene>